<protein>
    <submittedName>
        <fullName evidence="3">Type II toxin-antitoxin system VapC family toxin</fullName>
    </submittedName>
</protein>
<gene>
    <name evidence="3" type="ORF">NM125_09470</name>
</gene>
<dbReference type="PANTHER" id="PTHR35901:SF1">
    <property type="entry name" value="EXONUCLEASE VAPC9"/>
    <property type="match status" value="1"/>
</dbReference>
<dbReference type="AlphaFoldDB" id="A0A9X2L3P9"/>
<name>A0A9X2L3P9_9BACT</name>
<feature type="domain" description="PIN" evidence="2">
    <location>
        <begin position="7"/>
        <end position="122"/>
    </location>
</feature>
<evidence type="ECO:0000256" key="1">
    <source>
        <dbReference type="ARBA" id="ARBA00022842"/>
    </source>
</evidence>
<dbReference type="SUPFAM" id="SSF88723">
    <property type="entry name" value="PIN domain-like"/>
    <property type="match status" value="1"/>
</dbReference>
<evidence type="ECO:0000259" key="2">
    <source>
        <dbReference type="Pfam" id="PF01850"/>
    </source>
</evidence>
<accession>A0A9X2L3P9</accession>
<evidence type="ECO:0000313" key="4">
    <source>
        <dbReference type="Proteomes" id="UP001139125"/>
    </source>
</evidence>
<dbReference type="InterPro" id="IPR002716">
    <property type="entry name" value="PIN_dom"/>
</dbReference>
<dbReference type="RefSeq" id="WP_255134663.1">
    <property type="nucleotide sequence ID" value="NZ_JANDBC010000001.1"/>
</dbReference>
<dbReference type="Pfam" id="PF01850">
    <property type="entry name" value="PIN"/>
    <property type="match status" value="1"/>
</dbReference>
<dbReference type="EMBL" id="JANDBC010000001">
    <property type="protein sequence ID" value="MCP9291801.1"/>
    <property type="molecule type" value="Genomic_DNA"/>
</dbReference>
<dbReference type="InterPro" id="IPR029060">
    <property type="entry name" value="PIN-like_dom_sf"/>
</dbReference>
<dbReference type="InterPro" id="IPR051619">
    <property type="entry name" value="TypeII_TA_RNase_PINc/VapC"/>
</dbReference>
<dbReference type="CDD" id="cd09873">
    <property type="entry name" value="PIN_Pae0151-like"/>
    <property type="match status" value="1"/>
</dbReference>
<keyword evidence="1" id="KW-0460">Magnesium</keyword>
<evidence type="ECO:0000313" key="3">
    <source>
        <dbReference type="EMBL" id="MCP9291801.1"/>
    </source>
</evidence>
<dbReference type="Proteomes" id="UP001139125">
    <property type="component" value="Unassembled WGS sequence"/>
</dbReference>
<sequence length="141" mass="16145">MTGDLKVIDASLALKWAVNEEHSEEALSLLDELDVFICPEVFYLEIDAVLTKRVRIRELEAQEAKEIKNNFRALPCKLISHSQIDEIAFDLSTSFNISYFDALYLSTALKFNTVVQTADVRFFNALQNTEYKNHIEKLQGV</sequence>
<comment type="caution">
    <text evidence="3">The sequence shown here is derived from an EMBL/GenBank/DDBJ whole genome shotgun (WGS) entry which is preliminary data.</text>
</comment>
<dbReference type="InterPro" id="IPR044153">
    <property type="entry name" value="PIN_Pae0151-like"/>
</dbReference>
<dbReference type="Gene3D" id="3.40.50.1010">
    <property type="entry name" value="5'-nuclease"/>
    <property type="match status" value="1"/>
</dbReference>
<reference evidence="3" key="1">
    <citation type="submission" date="2022-06" db="EMBL/GenBank/DDBJ databases">
        <title>Gracilimonas sp. CAU 1638 isolated from sea sediment.</title>
        <authorList>
            <person name="Kim W."/>
        </authorList>
    </citation>
    <scope>NUCLEOTIDE SEQUENCE</scope>
    <source>
        <strain evidence="3">CAU 1638</strain>
    </source>
</reference>
<organism evidence="3 4">
    <name type="scientific">Gracilimonas sediminicola</name>
    <dbReference type="NCBI Taxonomy" id="2952158"/>
    <lineage>
        <taxon>Bacteria</taxon>
        <taxon>Pseudomonadati</taxon>
        <taxon>Balneolota</taxon>
        <taxon>Balneolia</taxon>
        <taxon>Balneolales</taxon>
        <taxon>Balneolaceae</taxon>
        <taxon>Gracilimonas</taxon>
    </lineage>
</organism>
<dbReference type="PANTHER" id="PTHR35901">
    <property type="entry name" value="RIBONUCLEASE VAPC3"/>
    <property type="match status" value="1"/>
</dbReference>
<proteinExistence type="predicted"/>
<keyword evidence="4" id="KW-1185">Reference proteome</keyword>